<dbReference type="InterPro" id="IPR000524">
    <property type="entry name" value="Tscrpt_reg_HTH_GntR"/>
</dbReference>
<dbReference type="InterPro" id="IPR011711">
    <property type="entry name" value="GntR_C"/>
</dbReference>
<gene>
    <name evidence="5" type="primary">gntR_1</name>
    <name evidence="5" type="ORF">DSM104443_01116</name>
</gene>
<keyword evidence="6" id="KW-1185">Reference proteome</keyword>
<dbReference type="GO" id="GO:0003700">
    <property type="term" value="F:DNA-binding transcription factor activity"/>
    <property type="evidence" value="ECO:0007669"/>
    <property type="project" value="InterPro"/>
</dbReference>
<dbReference type="AlphaFoldDB" id="A0A6M4GSN0"/>
<dbReference type="RefSeq" id="WP_171090296.1">
    <property type="nucleotide sequence ID" value="NZ_CP053069.1"/>
</dbReference>
<reference evidence="5 6" key="1">
    <citation type="submission" date="2020-04" db="EMBL/GenBank/DDBJ databases">
        <title>Usitatibacter rugosus gen. nov., sp. nov. and Usitatibacter palustris sp. nov., novel members of Usitatibacteraceae fam. nov. within the order Nitrosomonadales isolated from soil.</title>
        <authorList>
            <person name="Huber K.J."/>
            <person name="Neumann-Schaal M."/>
            <person name="Geppert A."/>
            <person name="Luckner M."/>
            <person name="Wanner G."/>
            <person name="Overmann J."/>
        </authorList>
    </citation>
    <scope>NUCLEOTIDE SEQUENCE [LARGE SCALE GENOMIC DNA]</scope>
    <source>
        <strain evidence="5 6">0125_3</strain>
    </source>
</reference>
<dbReference type="SUPFAM" id="SSF46785">
    <property type="entry name" value="Winged helix' DNA-binding domain"/>
    <property type="match status" value="1"/>
</dbReference>
<dbReference type="Proteomes" id="UP000501534">
    <property type="component" value="Chromosome"/>
</dbReference>
<protein>
    <submittedName>
        <fullName evidence="5">Putative D-xylose utilization operon transcriptional repressor</fullName>
    </submittedName>
</protein>
<name>A0A6M4GSN0_9PROT</name>
<evidence type="ECO:0000256" key="3">
    <source>
        <dbReference type="ARBA" id="ARBA00023163"/>
    </source>
</evidence>
<keyword evidence="2" id="KW-0238">DNA-binding</keyword>
<proteinExistence type="predicted"/>
<dbReference type="InterPro" id="IPR036388">
    <property type="entry name" value="WH-like_DNA-bd_sf"/>
</dbReference>
<evidence type="ECO:0000313" key="5">
    <source>
        <dbReference type="EMBL" id="QJR10065.1"/>
    </source>
</evidence>
<keyword evidence="3" id="KW-0804">Transcription</keyword>
<feature type="domain" description="HTH gntR-type" evidence="4">
    <location>
        <begin position="7"/>
        <end position="74"/>
    </location>
</feature>
<sequence length="214" mass="23702">MRPVTSPLLIEETARVLRASIVEGKLRPGEKLSERDLGARLGISRTPLRHALALLATERLVELSPRRGARVASLDSDKVDDIFPVVKCLERLAVDLACKRLDAAGLEALHGHVDRMKAAHKRRDKRAFVQASAHFHDAMLNAAGNATLRQMHDHLSGQVRRALFAALASDPQWGDALREHEQLLSALQSRNATAAVRAVSHRVDARRKQVLRQL</sequence>
<dbReference type="InterPro" id="IPR008920">
    <property type="entry name" value="TF_FadR/GntR_C"/>
</dbReference>
<dbReference type="SMART" id="SM00895">
    <property type="entry name" value="FCD"/>
    <property type="match status" value="1"/>
</dbReference>
<dbReference type="PROSITE" id="PS50949">
    <property type="entry name" value="HTH_GNTR"/>
    <property type="match status" value="1"/>
</dbReference>
<dbReference type="PANTHER" id="PTHR43537:SF50">
    <property type="entry name" value="TRANSCRIPTIONAL REGULATORY PROTEIN"/>
    <property type="match status" value="1"/>
</dbReference>
<dbReference type="InterPro" id="IPR036390">
    <property type="entry name" value="WH_DNA-bd_sf"/>
</dbReference>
<dbReference type="EMBL" id="CP053069">
    <property type="protein sequence ID" value="QJR10065.1"/>
    <property type="molecule type" value="Genomic_DNA"/>
</dbReference>
<organism evidence="5 6">
    <name type="scientific">Usitatibacter rugosus</name>
    <dbReference type="NCBI Taxonomy" id="2732067"/>
    <lineage>
        <taxon>Bacteria</taxon>
        <taxon>Pseudomonadati</taxon>
        <taxon>Pseudomonadota</taxon>
        <taxon>Betaproteobacteria</taxon>
        <taxon>Nitrosomonadales</taxon>
        <taxon>Usitatibacteraceae</taxon>
        <taxon>Usitatibacter</taxon>
    </lineage>
</organism>
<accession>A0A6M4GSN0</accession>
<keyword evidence="1" id="KW-0805">Transcription regulation</keyword>
<evidence type="ECO:0000259" key="4">
    <source>
        <dbReference type="PROSITE" id="PS50949"/>
    </source>
</evidence>
<dbReference type="CDD" id="cd07377">
    <property type="entry name" value="WHTH_GntR"/>
    <property type="match status" value="1"/>
</dbReference>
<dbReference type="Pfam" id="PF00392">
    <property type="entry name" value="GntR"/>
    <property type="match status" value="1"/>
</dbReference>
<dbReference type="SMART" id="SM00345">
    <property type="entry name" value="HTH_GNTR"/>
    <property type="match status" value="1"/>
</dbReference>
<dbReference type="KEGG" id="uru:DSM104443_01116"/>
<dbReference type="PANTHER" id="PTHR43537">
    <property type="entry name" value="TRANSCRIPTIONAL REGULATOR, GNTR FAMILY"/>
    <property type="match status" value="1"/>
</dbReference>
<dbReference type="Gene3D" id="1.20.120.530">
    <property type="entry name" value="GntR ligand-binding domain-like"/>
    <property type="match status" value="1"/>
</dbReference>
<evidence type="ECO:0000256" key="2">
    <source>
        <dbReference type="ARBA" id="ARBA00023125"/>
    </source>
</evidence>
<evidence type="ECO:0000256" key="1">
    <source>
        <dbReference type="ARBA" id="ARBA00023015"/>
    </source>
</evidence>
<dbReference type="GO" id="GO:0003677">
    <property type="term" value="F:DNA binding"/>
    <property type="evidence" value="ECO:0007669"/>
    <property type="project" value="UniProtKB-KW"/>
</dbReference>
<evidence type="ECO:0000313" key="6">
    <source>
        <dbReference type="Proteomes" id="UP000501534"/>
    </source>
</evidence>
<dbReference type="Gene3D" id="1.10.10.10">
    <property type="entry name" value="Winged helix-like DNA-binding domain superfamily/Winged helix DNA-binding domain"/>
    <property type="match status" value="1"/>
</dbReference>
<dbReference type="SUPFAM" id="SSF48008">
    <property type="entry name" value="GntR ligand-binding domain-like"/>
    <property type="match status" value="1"/>
</dbReference>
<dbReference type="Pfam" id="PF07729">
    <property type="entry name" value="FCD"/>
    <property type="match status" value="1"/>
</dbReference>